<dbReference type="Gene3D" id="3.40.50.2300">
    <property type="match status" value="1"/>
</dbReference>
<comment type="caution">
    <text evidence="13">The sequence shown here is derived from an EMBL/GenBank/DDBJ whole genome shotgun (WGS) entry which is preliminary data.</text>
</comment>
<organism evidence="13 14">
    <name type="scientific">Clostridium hominis</name>
    <dbReference type="NCBI Taxonomy" id="2763036"/>
    <lineage>
        <taxon>Bacteria</taxon>
        <taxon>Bacillati</taxon>
        <taxon>Bacillota</taxon>
        <taxon>Clostridia</taxon>
        <taxon>Eubacteriales</taxon>
        <taxon>Clostridiaceae</taxon>
        <taxon>Clostridium</taxon>
    </lineage>
</organism>
<dbReference type="SMART" id="SM00342">
    <property type="entry name" value="HTH_ARAC"/>
    <property type="match status" value="1"/>
</dbReference>
<feature type="modified residue" description="4-aspartylphosphate" evidence="10">
    <location>
        <position position="55"/>
    </location>
</feature>
<evidence type="ECO:0000256" key="10">
    <source>
        <dbReference type="PROSITE-ProRule" id="PRU00169"/>
    </source>
</evidence>
<dbReference type="Proteomes" id="UP000596929">
    <property type="component" value="Unassembled WGS sequence"/>
</dbReference>
<dbReference type="InterPro" id="IPR020449">
    <property type="entry name" value="Tscrpt_reg_AraC-type_HTH"/>
</dbReference>
<evidence type="ECO:0000256" key="9">
    <source>
        <dbReference type="ARBA" id="ARBA00024867"/>
    </source>
</evidence>
<dbReference type="Pfam" id="PF12833">
    <property type="entry name" value="HTH_18"/>
    <property type="match status" value="1"/>
</dbReference>
<evidence type="ECO:0000256" key="1">
    <source>
        <dbReference type="ARBA" id="ARBA00004496"/>
    </source>
</evidence>
<feature type="domain" description="Response regulatory" evidence="12">
    <location>
        <begin position="3"/>
        <end position="120"/>
    </location>
</feature>
<protein>
    <recommendedName>
        <fullName evidence="2">Stage 0 sporulation protein A homolog</fullName>
    </recommendedName>
</protein>
<keyword evidence="6" id="KW-0805">Transcription regulation</keyword>
<dbReference type="Gene3D" id="1.10.10.60">
    <property type="entry name" value="Homeodomain-like"/>
    <property type="match status" value="2"/>
</dbReference>
<dbReference type="CDD" id="cd17536">
    <property type="entry name" value="REC_YesN-like"/>
    <property type="match status" value="1"/>
</dbReference>
<keyword evidence="4 10" id="KW-0597">Phosphoprotein</keyword>
<proteinExistence type="predicted"/>
<dbReference type="PANTHER" id="PTHR42713:SF3">
    <property type="entry name" value="TRANSCRIPTIONAL REGULATORY PROTEIN HPTR"/>
    <property type="match status" value="1"/>
</dbReference>
<dbReference type="InterPro" id="IPR001789">
    <property type="entry name" value="Sig_transdc_resp-reg_receiver"/>
</dbReference>
<gene>
    <name evidence="13" type="ORF">H8S20_12405</name>
</gene>
<dbReference type="SMART" id="SM00448">
    <property type="entry name" value="REC"/>
    <property type="match status" value="1"/>
</dbReference>
<evidence type="ECO:0000313" key="13">
    <source>
        <dbReference type="EMBL" id="MBC5629687.1"/>
    </source>
</evidence>
<dbReference type="PANTHER" id="PTHR42713">
    <property type="entry name" value="HISTIDINE KINASE-RELATED"/>
    <property type="match status" value="1"/>
</dbReference>
<comment type="subcellular location">
    <subcellularLocation>
        <location evidence="1">Cytoplasm</location>
    </subcellularLocation>
</comment>
<evidence type="ECO:0000256" key="2">
    <source>
        <dbReference type="ARBA" id="ARBA00018672"/>
    </source>
</evidence>
<dbReference type="Pfam" id="PF00072">
    <property type="entry name" value="Response_reg"/>
    <property type="match status" value="1"/>
</dbReference>
<dbReference type="PROSITE" id="PS00041">
    <property type="entry name" value="HTH_ARAC_FAMILY_1"/>
    <property type="match status" value="1"/>
</dbReference>
<evidence type="ECO:0000256" key="4">
    <source>
        <dbReference type="ARBA" id="ARBA00022553"/>
    </source>
</evidence>
<keyword evidence="8" id="KW-0804">Transcription</keyword>
<evidence type="ECO:0000256" key="8">
    <source>
        <dbReference type="ARBA" id="ARBA00023163"/>
    </source>
</evidence>
<keyword evidence="7" id="KW-0238">DNA-binding</keyword>
<dbReference type="InterPro" id="IPR009057">
    <property type="entry name" value="Homeodomain-like_sf"/>
</dbReference>
<keyword evidence="5" id="KW-0902">Two-component regulatory system</keyword>
<evidence type="ECO:0000256" key="5">
    <source>
        <dbReference type="ARBA" id="ARBA00023012"/>
    </source>
</evidence>
<evidence type="ECO:0000259" key="12">
    <source>
        <dbReference type="PROSITE" id="PS50110"/>
    </source>
</evidence>
<comment type="function">
    <text evidence="9">May play the central regulatory role in sporulation. It may be an element of the effector pathway responsible for the activation of sporulation genes in response to nutritional stress. Spo0A may act in concert with spo0H (a sigma factor) to control the expression of some genes that are critical to the sporulation process.</text>
</comment>
<dbReference type="SUPFAM" id="SSF46689">
    <property type="entry name" value="Homeodomain-like"/>
    <property type="match status" value="1"/>
</dbReference>
<dbReference type="InterPro" id="IPR018062">
    <property type="entry name" value="HTH_AraC-typ_CS"/>
</dbReference>
<dbReference type="PROSITE" id="PS01124">
    <property type="entry name" value="HTH_ARAC_FAMILY_2"/>
    <property type="match status" value="1"/>
</dbReference>
<evidence type="ECO:0000313" key="14">
    <source>
        <dbReference type="Proteomes" id="UP000596929"/>
    </source>
</evidence>
<evidence type="ECO:0000256" key="7">
    <source>
        <dbReference type="ARBA" id="ARBA00023125"/>
    </source>
</evidence>
<dbReference type="PRINTS" id="PR00032">
    <property type="entry name" value="HTHARAC"/>
</dbReference>
<evidence type="ECO:0000256" key="6">
    <source>
        <dbReference type="ARBA" id="ARBA00023015"/>
    </source>
</evidence>
<dbReference type="RefSeq" id="WP_186860320.1">
    <property type="nucleotide sequence ID" value="NZ_JACOOO010000025.1"/>
</dbReference>
<feature type="domain" description="HTH araC/xylS-type" evidence="11">
    <location>
        <begin position="147"/>
        <end position="247"/>
    </location>
</feature>
<dbReference type="InterPro" id="IPR018060">
    <property type="entry name" value="HTH_AraC"/>
</dbReference>
<reference evidence="13 14" key="1">
    <citation type="submission" date="2020-08" db="EMBL/GenBank/DDBJ databases">
        <title>Genome public.</title>
        <authorList>
            <person name="Liu C."/>
            <person name="Sun Q."/>
        </authorList>
    </citation>
    <scope>NUCLEOTIDE SEQUENCE [LARGE SCALE GENOMIC DNA]</scope>
    <source>
        <strain evidence="13 14">NSJ-6</strain>
    </source>
</reference>
<sequence length="247" mass="28190">MIRTVIADDERVIRNGLKKMLEVSDLPLNIAEPAANGQEALETIKKFLPQILLMDINMPGIKGLDVIEMVKPYIPDSKVIIISGHDDFKYAQRALQLGAFDYLLKPINKKQLIDVIKKAIDNIKEKDIGNVVDVSKSKLDNGRSIANKAIEYIKENYKDAEVNLSNLSKMFHVSESYMTRIIKKKVNKSFSAYITELRMEEAMKLLSEREDIMVGQVAEIVGYSSHHYFCRVFKTYTGLSPLEYKNR</sequence>
<dbReference type="SUPFAM" id="SSF52172">
    <property type="entry name" value="CheY-like"/>
    <property type="match status" value="1"/>
</dbReference>
<name>A0ABR7DE25_9CLOT</name>
<evidence type="ECO:0000259" key="11">
    <source>
        <dbReference type="PROSITE" id="PS01124"/>
    </source>
</evidence>
<keyword evidence="3" id="KW-0963">Cytoplasm</keyword>
<dbReference type="InterPro" id="IPR051552">
    <property type="entry name" value="HptR"/>
</dbReference>
<dbReference type="PROSITE" id="PS50110">
    <property type="entry name" value="RESPONSE_REGULATORY"/>
    <property type="match status" value="1"/>
</dbReference>
<dbReference type="InterPro" id="IPR011006">
    <property type="entry name" value="CheY-like_superfamily"/>
</dbReference>
<keyword evidence="14" id="KW-1185">Reference proteome</keyword>
<evidence type="ECO:0000256" key="3">
    <source>
        <dbReference type="ARBA" id="ARBA00022490"/>
    </source>
</evidence>
<dbReference type="EMBL" id="JACOOO010000025">
    <property type="protein sequence ID" value="MBC5629687.1"/>
    <property type="molecule type" value="Genomic_DNA"/>
</dbReference>
<accession>A0ABR7DE25</accession>